<dbReference type="InterPro" id="IPR017853">
    <property type="entry name" value="GH"/>
</dbReference>
<evidence type="ECO:0000259" key="6">
    <source>
        <dbReference type="Pfam" id="PF01120"/>
    </source>
</evidence>
<dbReference type="Gene3D" id="3.20.20.80">
    <property type="entry name" value="Glycosidases"/>
    <property type="match status" value="1"/>
</dbReference>
<gene>
    <name evidence="7" type="ORF">FVP33_02550</name>
</gene>
<reference evidence="7 8" key="1">
    <citation type="submission" date="2019-08" db="EMBL/GenBank/DDBJ databases">
        <title>Bacterial whole genome sequence for Glaciihabitans sp. CHu50b-6-2.</title>
        <authorList>
            <person name="Jin L."/>
        </authorList>
    </citation>
    <scope>NUCLEOTIDE SEQUENCE [LARGE SCALE GENOMIC DNA]</scope>
    <source>
        <strain evidence="7 8">CHu50b-6-2</strain>
    </source>
</reference>
<dbReference type="PANTHER" id="PTHR10030">
    <property type="entry name" value="ALPHA-L-FUCOSIDASE"/>
    <property type="match status" value="1"/>
</dbReference>
<dbReference type="SMART" id="SM00812">
    <property type="entry name" value="Alpha_L_fucos"/>
    <property type="match status" value="1"/>
</dbReference>
<dbReference type="EC" id="3.2.1.51" evidence="2"/>
<evidence type="ECO:0000313" key="7">
    <source>
        <dbReference type="EMBL" id="TXN32540.1"/>
    </source>
</evidence>
<evidence type="ECO:0000256" key="4">
    <source>
        <dbReference type="ARBA" id="ARBA00022801"/>
    </source>
</evidence>
<accession>A0A5C8UW18</accession>
<keyword evidence="5" id="KW-0326">Glycosidase</keyword>
<organism evidence="7 8">
    <name type="scientific">Lacisediminihabitans profunda</name>
    <dbReference type="NCBI Taxonomy" id="2594790"/>
    <lineage>
        <taxon>Bacteria</taxon>
        <taxon>Bacillati</taxon>
        <taxon>Actinomycetota</taxon>
        <taxon>Actinomycetes</taxon>
        <taxon>Micrococcales</taxon>
        <taxon>Microbacteriaceae</taxon>
        <taxon>Lacisediminihabitans</taxon>
    </lineage>
</organism>
<dbReference type="GO" id="GO:0016139">
    <property type="term" value="P:glycoside catabolic process"/>
    <property type="evidence" value="ECO:0007669"/>
    <property type="project" value="TreeGrafter"/>
</dbReference>
<name>A0A5C8UW18_9MICO</name>
<evidence type="ECO:0000256" key="3">
    <source>
        <dbReference type="ARBA" id="ARBA00022729"/>
    </source>
</evidence>
<dbReference type="PANTHER" id="PTHR10030:SF37">
    <property type="entry name" value="ALPHA-L-FUCOSIDASE-RELATED"/>
    <property type="match status" value="1"/>
</dbReference>
<dbReference type="Pfam" id="PF01120">
    <property type="entry name" value="Alpha_L_fucos"/>
    <property type="match status" value="1"/>
</dbReference>
<dbReference type="GO" id="GO:0005764">
    <property type="term" value="C:lysosome"/>
    <property type="evidence" value="ECO:0007669"/>
    <property type="project" value="TreeGrafter"/>
</dbReference>
<dbReference type="GO" id="GO:0004560">
    <property type="term" value="F:alpha-L-fucosidase activity"/>
    <property type="evidence" value="ECO:0007669"/>
    <property type="project" value="InterPro"/>
</dbReference>
<dbReference type="SUPFAM" id="SSF51445">
    <property type="entry name" value="(Trans)glycosidases"/>
    <property type="match status" value="1"/>
</dbReference>
<dbReference type="InterPro" id="IPR000933">
    <property type="entry name" value="Glyco_hydro_29"/>
</dbReference>
<evidence type="ECO:0000256" key="1">
    <source>
        <dbReference type="ARBA" id="ARBA00007951"/>
    </source>
</evidence>
<protein>
    <recommendedName>
        <fullName evidence="2">alpha-L-fucosidase</fullName>
        <ecNumber evidence="2">3.2.1.51</ecNumber>
    </recommendedName>
</protein>
<feature type="domain" description="Glycoside hydrolase family 29 N-terminal" evidence="6">
    <location>
        <begin position="57"/>
        <end position="346"/>
    </location>
</feature>
<comment type="caution">
    <text evidence="7">The sequence shown here is derived from an EMBL/GenBank/DDBJ whole genome shotgun (WGS) entry which is preliminary data.</text>
</comment>
<evidence type="ECO:0000256" key="5">
    <source>
        <dbReference type="ARBA" id="ARBA00023295"/>
    </source>
</evidence>
<dbReference type="Gene3D" id="2.60.120.260">
    <property type="entry name" value="Galactose-binding domain-like"/>
    <property type="match status" value="1"/>
</dbReference>
<keyword evidence="4" id="KW-0378">Hydrolase</keyword>
<evidence type="ECO:0000256" key="2">
    <source>
        <dbReference type="ARBA" id="ARBA00012662"/>
    </source>
</evidence>
<proteinExistence type="inferred from homology"/>
<dbReference type="InterPro" id="IPR057739">
    <property type="entry name" value="Glyco_hydro_29_N"/>
</dbReference>
<keyword evidence="3" id="KW-0732">Signal</keyword>
<evidence type="ECO:0000313" key="8">
    <source>
        <dbReference type="Proteomes" id="UP000321379"/>
    </source>
</evidence>
<sequence>MNSTTPTLGGDDPRLTAVRPSERQLAWQEMEFYSFVHFGMNTMTDREWGLGQEDPALFDPSSLDVDQWMRTFVAAGMTGVIITAKHHDGFCLWPSKVSTHSVASSPWLDGRGDLLRQISDSAVAHGLKLGMYLSPWDRTEASYGSGAAYDDFFVAQLEEVLGDYGPVFSVWFDGANGEGANGRVQEYDWDRYYATIRRLQPGAVISVCGPDVRWCGNEAGQTRVNEWSVVPAGLRDIERIADKSQRVDDGEFSRAVRSDDDDLGSRAALEGHLDDLIWYPAEVNTSIRPGWFHHRNEDDKVRSADEIFELWRNAVGGNSCLLLNVPPDARGLLAAADVQALTGAGQQIAGLAARVLQARAVVSSGTIESDEGVSRIVGPELTRAFGAGLTEAAWRPSEDDPEPSVLLELGETALADAVVLRERITLGQRLEHVAVFGILGRNEFLLAETSAVGYQRILRFPASLVDAVRVQITATRGRPALQSVALVEAVAAR</sequence>
<dbReference type="EMBL" id="VRMG01000003">
    <property type="protein sequence ID" value="TXN32540.1"/>
    <property type="molecule type" value="Genomic_DNA"/>
</dbReference>
<dbReference type="AlphaFoldDB" id="A0A5C8UW18"/>
<comment type="similarity">
    <text evidence="1">Belongs to the glycosyl hydrolase 29 family.</text>
</comment>
<keyword evidence="8" id="KW-1185">Reference proteome</keyword>
<dbReference type="Proteomes" id="UP000321379">
    <property type="component" value="Unassembled WGS sequence"/>
</dbReference>
<dbReference type="GO" id="GO:0006004">
    <property type="term" value="P:fucose metabolic process"/>
    <property type="evidence" value="ECO:0007669"/>
    <property type="project" value="TreeGrafter"/>
</dbReference>